<dbReference type="Gene3D" id="3.20.20.150">
    <property type="entry name" value="Divalent-metal-dependent TIM barrel enzymes"/>
    <property type="match status" value="1"/>
</dbReference>
<dbReference type="STRING" id="576137.A0A1L7XGB8"/>
<dbReference type="SUPFAM" id="SSF51658">
    <property type="entry name" value="Xylose isomerase-like"/>
    <property type="match status" value="1"/>
</dbReference>
<evidence type="ECO:0000313" key="3">
    <source>
        <dbReference type="Proteomes" id="UP000184330"/>
    </source>
</evidence>
<sequence>MSYKPAICSMSLGRAWVHNLTPKFTAAAAAGLPGIEIFFEDLLYLASSYPGGATSSNQLFAAQQMKDLCDSLNLEIIGIGPFNNCEGLLCPILKAQKRQELELWFQIARILGTDLIQIPCTFLPESDTRITGDLEAVANDLREIADLGASQNPPFRFAYENLCWGTYNDTWEKAWAVVEKVDRKNFGLCLDTFNIAGREFADPSSPSGTVENSEAVFKASMEKMVKTIDVEKVFYIQVVDAERLSAPMNRNHEFWVEGQKPRMSWSRNCRLFLCEEGRGGYLPVFDVLKAICDPREAGGMGYKGWVSMELFNRSLVEEREEVPMEHAERAMESWRGIVRTMGWEGVTERYERREVQVPRRVENVTERVEISARL</sequence>
<reference evidence="2 3" key="1">
    <citation type="submission" date="2016-03" db="EMBL/GenBank/DDBJ databases">
        <authorList>
            <person name="Ploux O."/>
        </authorList>
    </citation>
    <scope>NUCLEOTIDE SEQUENCE [LARGE SCALE GENOMIC DNA]</scope>
    <source>
        <strain evidence="2 3">UAMH 11012</strain>
    </source>
</reference>
<dbReference type="PANTHER" id="PTHR12110">
    <property type="entry name" value="HYDROXYPYRUVATE ISOMERASE"/>
    <property type="match status" value="1"/>
</dbReference>
<organism evidence="2 3">
    <name type="scientific">Phialocephala subalpina</name>
    <dbReference type="NCBI Taxonomy" id="576137"/>
    <lineage>
        <taxon>Eukaryota</taxon>
        <taxon>Fungi</taxon>
        <taxon>Dikarya</taxon>
        <taxon>Ascomycota</taxon>
        <taxon>Pezizomycotina</taxon>
        <taxon>Leotiomycetes</taxon>
        <taxon>Helotiales</taxon>
        <taxon>Mollisiaceae</taxon>
        <taxon>Phialocephala</taxon>
        <taxon>Phialocephala fortinii species complex</taxon>
    </lineage>
</organism>
<dbReference type="InterPro" id="IPR036237">
    <property type="entry name" value="Xyl_isomerase-like_sf"/>
</dbReference>
<dbReference type="InterPro" id="IPR013022">
    <property type="entry name" value="Xyl_isomerase-like_TIM-brl"/>
</dbReference>
<accession>A0A1L7XGB8</accession>
<dbReference type="Proteomes" id="UP000184330">
    <property type="component" value="Unassembled WGS sequence"/>
</dbReference>
<keyword evidence="3" id="KW-1185">Reference proteome</keyword>
<evidence type="ECO:0000259" key="1">
    <source>
        <dbReference type="Pfam" id="PF01261"/>
    </source>
</evidence>
<feature type="domain" description="Xylose isomerase-like TIM barrel" evidence="1">
    <location>
        <begin position="24"/>
        <end position="322"/>
    </location>
</feature>
<dbReference type="Pfam" id="PF01261">
    <property type="entry name" value="AP_endonuc_2"/>
    <property type="match status" value="1"/>
</dbReference>
<dbReference type="OrthoDB" id="5360893at2759"/>
<name>A0A1L7XGB8_9HELO</name>
<dbReference type="EMBL" id="FJOG01000025">
    <property type="protein sequence ID" value="CZR64093.1"/>
    <property type="molecule type" value="Genomic_DNA"/>
</dbReference>
<evidence type="ECO:0000313" key="2">
    <source>
        <dbReference type="EMBL" id="CZR64093.1"/>
    </source>
</evidence>
<gene>
    <name evidence="2" type="ORF">PAC_13990</name>
</gene>
<dbReference type="InterPro" id="IPR050312">
    <property type="entry name" value="IolE/XylAMocC-like"/>
</dbReference>
<dbReference type="AlphaFoldDB" id="A0A1L7XGB8"/>
<protein>
    <submittedName>
        <fullName evidence="2">Probable 3-dehydroshikimate dehydratase QA-4</fullName>
    </submittedName>
</protein>
<proteinExistence type="predicted"/>
<dbReference type="PANTHER" id="PTHR12110:SF57">
    <property type="entry name" value="DIOXYGENASE, PUTATIVE-RELATED"/>
    <property type="match status" value="1"/>
</dbReference>